<evidence type="ECO:0000313" key="4">
    <source>
        <dbReference type="Proteomes" id="UP000677234"/>
    </source>
</evidence>
<proteinExistence type="predicted"/>
<dbReference type="AlphaFoldDB" id="A0A7T5JQG4"/>
<reference evidence="1 3" key="1">
    <citation type="submission" date="2020-12" db="EMBL/GenBank/DDBJ databases">
        <title>strain FJAT-54423T represents a novel species of the genus Brevibacillus.</title>
        <authorList>
            <person name="Tang R."/>
        </authorList>
    </citation>
    <scope>NUCLEOTIDE SEQUENCE [LARGE SCALE GENOMIC DNA]</scope>
    <source>
        <strain evidence="1 3">FJAT-54423</strain>
    </source>
</reference>
<evidence type="ECO:0000313" key="1">
    <source>
        <dbReference type="EMBL" id="QQE76111.1"/>
    </source>
</evidence>
<dbReference type="KEGG" id="bcop:JD108_09730"/>
<accession>A0A7T5JQG4</accession>
<dbReference type="RefSeq" id="WP_198829619.1">
    <property type="nucleotide sequence ID" value="NZ_CP066308.1"/>
</dbReference>
<dbReference type="Proteomes" id="UP000595847">
    <property type="component" value="Chromosome"/>
</dbReference>
<dbReference type="EMBL" id="CP073708">
    <property type="protein sequence ID" value="QUO43140.1"/>
    <property type="molecule type" value="Genomic_DNA"/>
</dbReference>
<gene>
    <name evidence="1" type="ORF">JD108_09730</name>
    <name evidence="2" type="ORF">KDJ56_09425</name>
</gene>
<dbReference type="Proteomes" id="UP000677234">
    <property type="component" value="Chromosome"/>
</dbReference>
<reference evidence="2" key="2">
    <citation type="submission" date="2021-04" db="EMBL/GenBank/DDBJ databases">
        <title>Brevibacillus composti FJAT-54423, complete genome.</title>
        <authorList>
            <person name="Tang R."/>
        </authorList>
    </citation>
    <scope>NUCLEOTIDE SEQUENCE</scope>
    <source>
        <strain evidence="2">FJAT-54424</strain>
    </source>
</reference>
<sequence>MKEPLPAEPGSEEEEVAGLQQLVEWINAKGDTGEIRQILEEHQPPESDAGDEWLRP</sequence>
<protein>
    <submittedName>
        <fullName evidence="1">Uncharacterized protein</fullName>
    </submittedName>
</protein>
<name>A0A7T5JQG4_9BACL</name>
<evidence type="ECO:0000313" key="2">
    <source>
        <dbReference type="EMBL" id="QUO43140.1"/>
    </source>
</evidence>
<evidence type="ECO:0000313" key="3">
    <source>
        <dbReference type="Proteomes" id="UP000595847"/>
    </source>
</evidence>
<keyword evidence="4" id="KW-1185">Reference proteome</keyword>
<organism evidence="1 3">
    <name type="scientific">Brevibacillus composti</name>
    <dbReference type="NCBI Taxonomy" id="2796470"/>
    <lineage>
        <taxon>Bacteria</taxon>
        <taxon>Bacillati</taxon>
        <taxon>Bacillota</taxon>
        <taxon>Bacilli</taxon>
        <taxon>Bacillales</taxon>
        <taxon>Paenibacillaceae</taxon>
        <taxon>Brevibacillus</taxon>
    </lineage>
</organism>
<dbReference type="EMBL" id="CP066308">
    <property type="protein sequence ID" value="QQE76111.1"/>
    <property type="molecule type" value="Genomic_DNA"/>
</dbReference>